<dbReference type="Gene3D" id="1.20.1250.20">
    <property type="entry name" value="MFS general substrate transporter like domains"/>
    <property type="match status" value="1"/>
</dbReference>
<feature type="transmembrane region" description="Helical" evidence="7">
    <location>
        <begin position="407"/>
        <end position="428"/>
    </location>
</feature>
<dbReference type="NCBIfam" id="TIGR00901">
    <property type="entry name" value="2A0125"/>
    <property type="match status" value="1"/>
</dbReference>
<dbReference type="InterPro" id="IPR004752">
    <property type="entry name" value="AmpG_permease/AT-1"/>
</dbReference>
<proteinExistence type="inferred from homology"/>
<dbReference type="InterPro" id="IPR011701">
    <property type="entry name" value="MFS"/>
</dbReference>
<keyword evidence="3" id="KW-0813">Transport</keyword>
<evidence type="ECO:0000256" key="2">
    <source>
        <dbReference type="ARBA" id="ARBA00008335"/>
    </source>
</evidence>
<dbReference type="GO" id="GO:0016020">
    <property type="term" value="C:membrane"/>
    <property type="evidence" value="ECO:0007669"/>
    <property type="project" value="UniProtKB-SubCell"/>
</dbReference>
<gene>
    <name evidence="9" type="ORF">A5481_04855</name>
</gene>
<evidence type="ECO:0000313" key="10">
    <source>
        <dbReference type="Proteomes" id="UP000078316"/>
    </source>
</evidence>
<evidence type="ECO:0000256" key="1">
    <source>
        <dbReference type="ARBA" id="ARBA00004141"/>
    </source>
</evidence>
<comment type="caution">
    <text evidence="9">The sequence shown here is derived from an EMBL/GenBank/DDBJ whole genome shotgun (WGS) entry which is preliminary data.</text>
</comment>
<comment type="similarity">
    <text evidence="2">Belongs to the major facilitator superfamily.</text>
</comment>
<evidence type="ECO:0000256" key="4">
    <source>
        <dbReference type="ARBA" id="ARBA00022692"/>
    </source>
</evidence>
<dbReference type="AlphaFoldDB" id="A0A179SEU2"/>
<evidence type="ECO:0000256" key="6">
    <source>
        <dbReference type="ARBA" id="ARBA00023136"/>
    </source>
</evidence>
<accession>A0A179SEU2</accession>
<dbReference type="STRING" id="427683.A5481_04855"/>
<feature type="transmembrane region" description="Helical" evidence="7">
    <location>
        <begin position="249"/>
        <end position="269"/>
    </location>
</feature>
<dbReference type="EMBL" id="LWHQ01000010">
    <property type="protein sequence ID" value="OAS26396.1"/>
    <property type="molecule type" value="Genomic_DNA"/>
</dbReference>
<dbReference type="PROSITE" id="PS50850">
    <property type="entry name" value="MFS"/>
    <property type="match status" value="1"/>
</dbReference>
<feature type="transmembrane region" description="Helical" evidence="7">
    <location>
        <begin position="188"/>
        <end position="209"/>
    </location>
</feature>
<keyword evidence="6 7" id="KW-0472">Membrane</keyword>
<evidence type="ECO:0000256" key="3">
    <source>
        <dbReference type="ARBA" id="ARBA00022448"/>
    </source>
</evidence>
<feature type="transmembrane region" description="Helical" evidence="7">
    <location>
        <begin position="120"/>
        <end position="145"/>
    </location>
</feature>
<dbReference type="PANTHER" id="PTHR12778:SF10">
    <property type="entry name" value="MAJOR FACILITATOR SUPERFAMILY DOMAIN-CONTAINING PROTEIN 3"/>
    <property type="match status" value="1"/>
</dbReference>
<dbReference type="RefSeq" id="WP_048436957.1">
    <property type="nucleotide sequence ID" value="NZ_LWHQ01000010.1"/>
</dbReference>
<name>A0A179SEU2_9HYPH</name>
<feature type="transmembrane region" description="Helical" evidence="7">
    <location>
        <begin position="289"/>
        <end position="306"/>
    </location>
</feature>
<evidence type="ECO:0000259" key="8">
    <source>
        <dbReference type="PROSITE" id="PS50850"/>
    </source>
</evidence>
<protein>
    <submittedName>
        <fullName evidence="9">MFS transporter</fullName>
    </submittedName>
</protein>
<dbReference type="InterPro" id="IPR036259">
    <property type="entry name" value="MFS_trans_sf"/>
</dbReference>
<dbReference type="Pfam" id="PF07690">
    <property type="entry name" value="MFS_1"/>
    <property type="match status" value="1"/>
</dbReference>
<dbReference type="Proteomes" id="UP000078316">
    <property type="component" value="Unassembled WGS sequence"/>
</dbReference>
<feature type="transmembrane region" description="Helical" evidence="7">
    <location>
        <begin position="54"/>
        <end position="75"/>
    </location>
</feature>
<keyword evidence="5 7" id="KW-1133">Transmembrane helix</keyword>
<evidence type="ECO:0000256" key="7">
    <source>
        <dbReference type="SAM" id="Phobius"/>
    </source>
</evidence>
<organism evidence="9 10">
    <name type="scientific">Methylobacterium platani</name>
    <dbReference type="NCBI Taxonomy" id="427683"/>
    <lineage>
        <taxon>Bacteria</taxon>
        <taxon>Pseudomonadati</taxon>
        <taxon>Pseudomonadota</taxon>
        <taxon>Alphaproteobacteria</taxon>
        <taxon>Hyphomicrobiales</taxon>
        <taxon>Methylobacteriaceae</taxon>
        <taxon>Methylobacterium</taxon>
    </lineage>
</organism>
<feature type="transmembrane region" description="Helical" evidence="7">
    <location>
        <begin position="345"/>
        <end position="368"/>
    </location>
</feature>
<evidence type="ECO:0000256" key="5">
    <source>
        <dbReference type="ARBA" id="ARBA00022989"/>
    </source>
</evidence>
<feature type="domain" description="Major facilitator superfamily (MFS) profile" evidence="8">
    <location>
        <begin position="23"/>
        <end position="433"/>
    </location>
</feature>
<reference evidence="9 10" key="1">
    <citation type="submission" date="2016-04" db="EMBL/GenBank/DDBJ databases">
        <authorList>
            <person name="Evans L.H."/>
            <person name="Alamgir A."/>
            <person name="Owens N."/>
            <person name="Weber N.D."/>
            <person name="Virtaneva K."/>
            <person name="Barbian K."/>
            <person name="Babar A."/>
            <person name="Rosenke K."/>
        </authorList>
    </citation>
    <scope>NUCLEOTIDE SEQUENCE [LARGE SCALE GENOMIC DNA]</scope>
    <source>
        <strain evidence="9 10">PMB02</strain>
    </source>
</reference>
<sequence length="442" mass="46387">MTAPAAPSTAPTPFWSALFTDRRIAPALGLGFTSGIPFLLVYGTQAAWLSDAGISLATIGLLSEMTLAYKFKFLWAPFLDRIDPPLLGRRLGRRRGWIVAAQAGVMAMLGGIAFGDPAHWLAWTIAFSVALGFAGATLDLVIDGWRITSVRPPEKQAVLSSWTEIGWRIGNLAAGAGALLLADRIGWRGAYLAMGALMLVGMAAAILAPEPPSDLDRGRAPPAPRAGLVETVWAPIRDLLRRLGPMAPAILLLVAGFRMPGYIATAMAVPLFKHQGFSNTDIATVTKLFGFWIGLGGTFLAGSLIPRIGMLPSLLVGTVAASASHLSLAYLAAHGGDGGRAFWTFAVTVGIDGFAYAFASVVLITYMSSLAATEHAASQFGLLTSLCAFPGSVLAGFSGFIVERTGFPLFFVLTSLIGVPVALLAVYVRVRAGRSEDSPAGL</sequence>
<dbReference type="InterPro" id="IPR020846">
    <property type="entry name" value="MFS_dom"/>
</dbReference>
<comment type="subcellular location">
    <subcellularLocation>
        <location evidence="1">Membrane</location>
        <topology evidence="1">Multi-pass membrane protein</topology>
    </subcellularLocation>
</comment>
<dbReference type="PANTHER" id="PTHR12778">
    <property type="entry name" value="SOLUTE CARRIER FAMILY 33 ACETYL-COA TRANSPORTER -RELATED"/>
    <property type="match status" value="1"/>
</dbReference>
<dbReference type="GO" id="GO:0022857">
    <property type="term" value="F:transmembrane transporter activity"/>
    <property type="evidence" value="ECO:0007669"/>
    <property type="project" value="InterPro"/>
</dbReference>
<dbReference type="SUPFAM" id="SSF103473">
    <property type="entry name" value="MFS general substrate transporter"/>
    <property type="match status" value="1"/>
</dbReference>
<feature type="transmembrane region" description="Helical" evidence="7">
    <location>
        <begin position="380"/>
        <end position="401"/>
    </location>
</feature>
<dbReference type="OrthoDB" id="9787815at2"/>
<keyword evidence="4 7" id="KW-0812">Transmembrane</keyword>
<feature type="transmembrane region" description="Helical" evidence="7">
    <location>
        <begin position="96"/>
        <end position="114"/>
    </location>
</feature>
<feature type="transmembrane region" description="Helical" evidence="7">
    <location>
        <begin position="313"/>
        <end position="333"/>
    </location>
</feature>
<feature type="transmembrane region" description="Helical" evidence="7">
    <location>
        <begin position="24"/>
        <end position="42"/>
    </location>
</feature>
<evidence type="ECO:0000313" key="9">
    <source>
        <dbReference type="EMBL" id="OAS26396.1"/>
    </source>
</evidence>